<evidence type="ECO:0000256" key="2">
    <source>
        <dbReference type="SAM" id="Phobius"/>
    </source>
</evidence>
<dbReference type="GeneID" id="54547688"/>
<feature type="region of interest" description="Disordered" evidence="1">
    <location>
        <begin position="579"/>
        <end position="611"/>
    </location>
</feature>
<dbReference type="EMBL" id="ML986490">
    <property type="protein sequence ID" value="KAF2277613.1"/>
    <property type="molecule type" value="Genomic_DNA"/>
</dbReference>
<feature type="chain" id="PRO_5025391474" description="Mid2 domain-containing protein" evidence="3">
    <location>
        <begin position="17"/>
        <end position="611"/>
    </location>
</feature>
<name>A0A6A6JNB5_WESOR</name>
<proteinExistence type="predicted"/>
<keyword evidence="2" id="KW-1133">Transmembrane helix</keyword>
<dbReference type="Proteomes" id="UP000800097">
    <property type="component" value="Unassembled WGS sequence"/>
</dbReference>
<keyword evidence="2" id="KW-0472">Membrane</keyword>
<feature type="compositionally biased region" description="Low complexity" evidence="1">
    <location>
        <begin position="184"/>
        <end position="228"/>
    </location>
</feature>
<keyword evidence="3" id="KW-0732">Signal</keyword>
<evidence type="ECO:0000256" key="1">
    <source>
        <dbReference type="SAM" id="MobiDB-lite"/>
    </source>
</evidence>
<dbReference type="RefSeq" id="XP_033655152.1">
    <property type="nucleotide sequence ID" value="XM_033794513.1"/>
</dbReference>
<organism evidence="4 5">
    <name type="scientific">Westerdykella ornata</name>
    <dbReference type="NCBI Taxonomy" id="318751"/>
    <lineage>
        <taxon>Eukaryota</taxon>
        <taxon>Fungi</taxon>
        <taxon>Dikarya</taxon>
        <taxon>Ascomycota</taxon>
        <taxon>Pezizomycotina</taxon>
        <taxon>Dothideomycetes</taxon>
        <taxon>Pleosporomycetidae</taxon>
        <taxon>Pleosporales</taxon>
        <taxon>Sporormiaceae</taxon>
        <taxon>Westerdykella</taxon>
    </lineage>
</organism>
<feature type="compositionally biased region" description="Polar residues" evidence="1">
    <location>
        <begin position="134"/>
        <end position="155"/>
    </location>
</feature>
<evidence type="ECO:0000256" key="3">
    <source>
        <dbReference type="SAM" id="SignalP"/>
    </source>
</evidence>
<protein>
    <recommendedName>
        <fullName evidence="6">Mid2 domain-containing protein</fullName>
    </recommendedName>
</protein>
<accession>A0A6A6JNB5</accession>
<feature type="region of interest" description="Disordered" evidence="1">
    <location>
        <begin position="428"/>
        <end position="466"/>
    </location>
</feature>
<keyword evidence="2" id="KW-0812">Transmembrane</keyword>
<feature type="region of interest" description="Disordered" evidence="1">
    <location>
        <begin position="111"/>
        <end position="241"/>
    </location>
</feature>
<feature type="region of interest" description="Disordered" evidence="1">
    <location>
        <begin position="487"/>
        <end position="525"/>
    </location>
</feature>
<feature type="transmembrane region" description="Helical" evidence="2">
    <location>
        <begin position="247"/>
        <end position="271"/>
    </location>
</feature>
<reference evidence="4" key="1">
    <citation type="journal article" date="2020" name="Stud. Mycol.">
        <title>101 Dothideomycetes genomes: a test case for predicting lifestyles and emergence of pathogens.</title>
        <authorList>
            <person name="Haridas S."/>
            <person name="Albert R."/>
            <person name="Binder M."/>
            <person name="Bloem J."/>
            <person name="Labutti K."/>
            <person name="Salamov A."/>
            <person name="Andreopoulos B."/>
            <person name="Baker S."/>
            <person name="Barry K."/>
            <person name="Bills G."/>
            <person name="Bluhm B."/>
            <person name="Cannon C."/>
            <person name="Castanera R."/>
            <person name="Culley D."/>
            <person name="Daum C."/>
            <person name="Ezra D."/>
            <person name="Gonzalez J."/>
            <person name="Henrissat B."/>
            <person name="Kuo A."/>
            <person name="Liang C."/>
            <person name="Lipzen A."/>
            <person name="Lutzoni F."/>
            <person name="Magnuson J."/>
            <person name="Mondo S."/>
            <person name="Nolan M."/>
            <person name="Ohm R."/>
            <person name="Pangilinan J."/>
            <person name="Park H.-J."/>
            <person name="Ramirez L."/>
            <person name="Alfaro M."/>
            <person name="Sun H."/>
            <person name="Tritt A."/>
            <person name="Yoshinaga Y."/>
            <person name="Zwiers L.-H."/>
            <person name="Turgeon B."/>
            <person name="Goodwin S."/>
            <person name="Spatafora J."/>
            <person name="Crous P."/>
            <person name="Grigoriev I."/>
        </authorList>
    </citation>
    <scope>NUCLEOTIDE SEQUENCE</scope>
    <source>
        <strain evidence="4">CBS 379.55</strain>
    </source>
</reference>
<evidence type="ECO:0000313" key="5">
    <source>
        <dbReference type="Proteomes" id="UP000800097"/>
    </source>
</evidence>
<gene>
    <name evidence="4" type="ORF">EI97DRAFT_299224</name>
</gene>
<feature type="signal peptide" evidence="3">
    <location>
        <begin position="1"/>
        <end position="16"/>
    </location>
</feature>
<sequence length="611" mass="65639">MHSFFVVLMSVPLGIGIGRMVPTPVVTPAPSMSEIELARRQEPDAISLAEILLTAVPESLRRIAATNIPAASSILWEEFLDDKKPPWFSELPWEIQVYLIERFGPATAVVPPSPTGPVNPSQTVDVPSHPVETDPSQPASTVQSPPVQTGPIQTTGSVQSQSQDGSSGPARSTHGPVDSETTVAASPSMTLATTSTASSAAGTSTSGASGAESAPTAASTAPTSTSIPDAPPAPLADDEDRSRAQKIGIGLGVPLGILGAAALLFGCCTLLRRHRRKKVDGSIPPSSPGFIPRFAFQEEPVRQEPDERLLNPNSSTSFSDLHNMTWDDEPIHDTSSSGESMPTLNNNIVPANNPYQIPQPPTQPVVAPALLHTHSSNRARGRRTSYTSLHSVTEVSEPDEGGTYVESPILPREGLPRHPQAVKRHFPPHGLIPTPPVPGGSQIKRKPLRTGSVVETTPPNNPAAHAASQPLLHQTMMAERNRPHRPHLATQMAQQQHRRRSSSSSASPYVSPFEEYSPRNPFLGDEEDYRSEYAHQRFAAPNSIPNPQISHTQASHIDDFIDISDGLYGGDTSLSRYPSLKASSPRTDCPLRRNWAGGGHRRNKSPIWDQI</sequence>
<dbReference type="AlphaFoldDB" id="A0A6A6JNB5"/>
<evidence type="ECO:0000313" key="4">
    <source>
        <dbReference type="EMBL" id="KAF2277613.1"/>
    </source>
</evidence>
<dbReference type="OrthoDB" id="5419608at2759"/>
<feature type="compositionally biased region" description="Low complexity" evidence="1">
    <location>
        <begin position="156"/>
        <end position="168"/>
    </location>
</feature>
<evidence type="ECO:0008006" key="6">
    <source>
        <dbReference type="Google" id="ProtNLM"/>
    </source>
</evidence>
<keyword evidence="5" id="KW-1185">Reference proteome</keyword>